<proteinExistence type="predicted"/>
<comment type="caution">
    <text evidence="1">The sequence shown here is derived from an EMBL/GenBank/DDBJ whole genome shotgun (WGS) entry which is preliminary data.</text>
</comment>
<reference evidence="1 2" key="1">
    <citation type="journal article" date="2018" name="Sci. Rep.">
        <title>Genomic signatures of local adaptation to the degree of environmental predictability in rotifers.</title>
        <authorList>
            <person name="Franch-Gras L."/>
            <person name="Hahn C."/>
            <person name="Garcia-Roger E.M."/>
            <person name="Carmona M.J."/>
            <person name="Serra M."/>
            <person name="Gomez A."/>
        </authorList>
    </citation>
    <scope>NUCLEOTIDE SEQUENCE [LARGE SCALE GENOMIC DNA]</scope>
    <source>
        <strain evidence="1">HYR1</strain>
    </source>
</reference>
<dbReference type="EMBL" id="REGN01002956">
    <property type="protein sequence ID" value="RNA25241.1"/>
    <property type="molecule type" value="Genomic_DNA"/>
</dbReference>
<gene>
    <name evidence="1" type="ORF">BpHYR1_049461</name>
</gene>
<keyword evidence="2" id="KW-1185">Reference proteome</keyword>
<name>A0A3M7RNX6_BRAPC</name>
<sequence>MELWPKLVEDTFKDHFIMKLSRFINTDWQSDKFKLVNQEKNLANGLPMQIKKAISYQEL</sequence>
<accession>A0A3M7RNX6</accession>
<protein>
    <submittedName>
        <fullName evidence="1">Uncharacterized protein</fullName>
    </submittedName>
</protein>
<dbReference type="Proteomes" id="UP000276133">
    <property type="component" value="Unassembled WGS sequence"/>
</dbReference>
<dbReference type="AlphaFoldDB" id="A0A3M7RNX6"/>
<evidence type="ECO:0000313" key="1">
    <source>
        <dbReference type="EMBL" id="RNA25241.1"/>
    </source>
</evidence>
<organism evidence="1 2">
    <name type="scientific">Brachionus plicatilis</name>
    <name type="common">Marine rotifer</name>
    <name type="synonym">Brachionus muelleri</name>
    <dbReference type="NCBI Taxonomy" id="10195"/>
    <lineage>
        <taxon>Eukaryota</taxon>
        <taxon>Metazoa</taxon>
        <taxon>Spiralia</taxon>
        <taxon>Gnathifera</taxon>
        <taxon>Rotifera</taxon>
        <taxon>Eurotatoria</taxon>
        <taxon>Monogononta</taxon>
        <taxon>Pseudotrocha</taxon>
        <taxon>Ploima</taxon>
        <taxon>Brachionidae</taxon>
        <taxon>Brachionus</taxon>
    </lineage>
</organism>
<evidence type="ECO:0000313" key="2">
    <source>
        <dbReference type="Proteomes" id="UP000276133"/>
    </source>
</evidence>